<evidence type="ECO:0000313" key="1">
    <source>
        <dbReference type="EMBL" id="KZE53600.1"/>
    </source>
</evidence>
<organism evidence="1 2">
    <name type="scientific">Rossellomorea marisflavi</name>
    <dbReference type="NCBI Taxonomy" id="189381"/>
    <lineage>
        <taxon>Bacteria</taxon>
        <taxon>Bacillati</taxon>
        <taxon>Bacillota</taxon>
        <taxon>Bacilli</taxon>
        <taxon>Bacillales</taxon>
        <taxon>Bacillaceae</taxon>
        <taxon>Rossellomorea</taxon>
    </lineage>
</organism>
<dbReference type="PATRIC" id="fig|189381.10.peg.526"/>
<name>A0A0J5TBW1_9BACI</name>
<reference evidence="2" key="1">
    <citation type="submission" date="2016-01" db="EMBL/GenBank/DDBJ databases">
        <title>Whole genome sequencing of Bhargavaea cecembensis T14.</title>
        <authorList>
            <person name="Hong K.W."/>
        </authorList>
    </citation>
    <scope>NUCLEOTIDE SEQUENCE [LARGE SCALE GENOMIC DNA]</scope>
    <source>
        <strain evidence="2">M19</strain>
    </source>
</reference>
<accession>A0A0J5TBW1</accession>
<gene>
    <name evidence="1" type="ORF">AV649_00230</name>
</gene>
<dbReference type="RefSeq" id="WP_048007376.1">
    <property type="nucleotide sequence ID" value="NZ_CAXQIX010000129.1"/>
</dbReference>
<evidence type="ECO:0000313" key="2">
    <source>
        <dbReference type="Proteomes" id="UP000076510"/>
    </source>
</evidence>
<dbReference type="EMBL" id="LQQY01000001">
    <property type="protein sequence ID" value="KZE53600.1"/>
    <property type="molecule type" value="Genomic_DNA"/>
</dbReference>
<dbReference type="OrthoDB" id="2361576at2"/>
<dbReference type="Pfam" id="PF10763">
    <property type="entry name" value="DUF2584"/>
    <property type="match status" value="1"/>
</dbReference>
<sequence>MGMPMELNTMIVTKNNEVREEENLFTLVKEGYRLYPMEIPIEVRVTKHSEPNAIGRIEELRWKDGETSITYRLLSLNSTN</sequence>
<dbReference type="Proteomes" id="UP000076510">
    <property type="component" value="Unassembled WGS sequence"/>
</dbReference>
<dbReference type="SUPFAM" id="SSF88697">
    <property type="entry name" value="PUA domain-like"/>
    <property type="match status" value="1"/>
</dbReference>
<proteinExistence type="predicted"/>
<comment type="caution">
    <text evidence="1">The sequence shown here is derived from an EMBL/GenBank/DDBJ whole genome shotgun (WGS) entry which is preliminary data.</text>
</comment>
<dbReference type="AlphaFoldDB" id="A0A0J5TBW1"/>
<dbReference type="Gene3D" id="2.40.240.20">
    <property type="entry name" value="Hypothetical PUA domain-like, domain 1"/>
    <property type="match status" value="1"/>
</dbReference>
<dbReference type="InterPro" id="IPR015947">
    <property type="entry name" value="PUA-like_sf"/>
</dbReference>
<protein>
    <submittedName>
        <fullName evidence="1">Uncharacterized protein</fullName>
    </submittedName>
</protein>
<dbReference type="InterPro" id="IPR019699">
    <property type="entry name" value="DUF2584"/>
</dbReference>